<keyword evidence="6" id="KW-0547">Nucleotide-binding</keyword>
<dbReference type="GO" id="GO:0005770">
    <property type="term" value="C:late endosome"/>
    <property type="evidence" value="ECO:0007669"/>
    <property type="project" value="TreeGrafter"/>
</dbReference>
<gene>
    <name evidence="13" type="primary">VPS15</name>
    <name evidence="13" type="ORF">MCUN1_002612</name>
</gene>
<dbReference type="Pfam" id="PF00400">
    <property type="entry name" value="WD40"/>
    <property type="match status" value="3"/>
</dbReference>
<sequence>MGNVLSGSSSRIVGAGELVADGSLQYDASMSLSGLVQRVRVEREALENVPNLLTYQTVIETEAAGYLVRQWLASNLYDRISYQLLYAMKESAARNIAHGDLKCENVLVTTSLCVYITDLASSFKPTYLPLDDPTDFSFFFDTSGRRTCYIAPERFYESLTDLSQRVGQKPAEEDQPYLESLGLGRPNGTIDEKMDVFSMGCVLSELWRDGKPMFTLSQLYKYRSGQLDISATLAEIADEGMRHTIQSMLECDPDKRPTFAELLAGTRGSTFPAAFGDFLHLYLVDLQRQPPRGDDSRETFSDAAITRSLEPADRVEKLYEDWGAISIFFGPPGPPTERTVMLGTAIPHINLEPTVPVCDNKQDGTALILLDIILANVRFCRNPSARLHAIELMSHLAWGWLSDDARLDRVLPMLVTMLDDKAAGVRTRVVHALAVVLACIQRVSSGNAGIVLEYLVPNLTPLLQDASPAVRCAYAATLAALADHTLRLLALEHALQLENVSFDEDVDKLQSFFLEQVTALLGDSDVAVKCAMLDAVGPLAVLLGARTHSLVPLLASLGTHPDWRARVAVFSVLPSVAEVVSAQVVFPLVLNGLCDSNDAVILHALRAAVAFIDRRLVDRDAICQLTHVAGFLCYPCTWIREAAIGVVASAAAALPEDDVWTQLYPAVYPLLESHVETLDEQSLWANVAAPLDRKDLAETVKNVPRDYATRVQQAVDNVTALRKHVSKAPTRQDKLGALAWYTKSHKPRDSVQQVDIDALEQLAGIAPQTVFFGGTAARTIHSSFLHQVAQRRIAKHAKFELVSDEMQHKSSPEVIGGQDKHDTEQIPTNCPTESSVKLSEPAAQPVRTPQVSLGLFRSAPPAPAPAAMSFTTAHAHSGVPIETAPPYEAFGTQGASFSSTYEGSDPYVMAHLELIYRGEQRELPPITVPRIVKDGNSRPCGTLIASFTEHKAPVTVVAVAPDHAFFISGDADGVVKVWDAARLEKNVTSRSRVTYTAQSGAITALVVLAGTHCVSSASADGSIHIWAITATGKGLPRYGVPRLVSSTTLDDEFPTCMVQLAGNPRPQLAVGTSRGHIHVVDVRELTTEFTLRSPVTHGAVTSLALDRDRNWICAGMSSGRLSLWDLRFRLQLDSWKVAEALSFCMLHPVQPRSVVFAGSAVGVFDLEAGKCTCMLAEHSDETHGHTRALFASSDGYANEGGYVLTGTDRIRFWDLANVEHSVCLSNPVTSSVYTRDGVQFMSQVDSAAPHSRTPAARSSRAPVQHTDVVTAISVIERPYRCIVAGDRSGSVRVWE</sequence>
<reference evidence="13" key="1">
    <citation type="submission" date="2023-03" db="EMBL/GenBank/DDBJ databases">
        <title>Mating type loci evolution in Malassezia.</title>
        <authorList>
            <person name="Coelho M.A."/>
        </authorList>
    </citation>
    <scope>NUCLEOTIDE SEQUENCE</scope>
    <source>
        <strain evidence="13">CBS 11721</strain>
    </source>
</reference>
<dbReference type="GO" id="GO:0045324">
    <property type="term" value="P:late endosome to vacuole transport"/>
    <property type="evidence" value="ECO:0007669"/>
    <property type="project" value="InterPro"/>
</dbReference>
<dbReference type="EC" id="2.7.11.1" evidence="1"/>
<feature type="compositionally biased region" description="Polar residues" evidence="11">
    <location>
        <begin position="825"/>
        <end position="837"/>
    </location>
</feature>
<evidence type="ECO:0000256" key="5">
    <source>
        <dbReference type="ARBA" id="ARBA00022737"/>
    </source>
</evidence>
<feature type="repeat" description="HEAT" evidence="9">
    <location>
        <begin position="455"/>
        <end position="493"/>
    </location>
</feature>
<dbReference type="PROSITE" id="PS00108">
    <property type="entry name" value="PROTEIN_KINASE_ST"/>
    <property type="match status" value="1"/>
</dbReference>
<keyword evidence="3 10" id="KW-0853">WD repeat</keyword>
<dbReference type="InterPro" id="IPR016024">
    <property type="entry name" value="ARM-type_fold"/>
</dbReference>
<evidence type="ECO:0000256" key="11">
    <source>
        <dbReference type="SAM" id="MobiDB-lite"/>
    </source>
</evidence>
<evidence type="ECO:0000256" key="2">
    <source>
        <dbReference type="ARBA" id="ARBA00022527"/>
    </source>
</evidence>
<evidence type="ECO:0000256" key="6">
    <source>
        <dbReference type="ARBA" id="ARBA00022741"/>
    </source>
</evidence>
<feature type="region of interest" description="Disordered" evidence="11">
    <location>
        <begin position="804"/>
        <end position="843"/>
    </location>
</feature>
<evidence type="ECO:0000256" key="8">
    <source>
        <dbReference type="ARBA" id="ARBA00022840"/>
    </source>
</evidence>
<dbReference type="SMART" id="SM00320">
    <property type="entry name" value="WD40"/>
    <property type="match status" value="5"/>
</dbReference>
<keyword evidence="5" id="KW-0677">Repeat</keyword>
<dbReference type="SUPFAM" id="SSF48371">
    <property type="entry name" value="ARM repeat"/>
    <property type="match status" value="1"/>
</dbReference>
<dbReference type="Gene3D" id="1.10.510.10">
    <property type="entry name" value="Transferase(Phosphotransferase) domain 1"/>
    <property type="match status" value="1"/>
</dbReference>
<evidence type="ECO:0000256" key="7">
    <source>
        <dbReference type="ARBA" id="ARBA00022777"/>
    </source>
</evidence>
<evidence type="ECO:0000313" key="14">
    <source>
        <dbReference type="Proteomes" id="UP001219933"/>
    </source>
</evidence>
<organism evidence="13 14">
    <name type="scientific">Malassezia cuniculi</name>
    <dbReference type="NCBI Taxonomy" id="948313"/>
    <lineage>
        <taxon>Eukaryota</taxon>
        <taxon>Fungi</taxon>
        <taxon>Dikarya</taxon>
        <taxon>Basidiomycota</taxon>
        <taxon>Ustilaginomycotina</taxon>
        <taxon>Malasseziomycetes</taxon>
        <taxon>Malasseziales</taxon>
        <taxon>Malasseziaceae</taxon>
        <taxon>Malassezia</taxon>
    </lineage>
</organism>
<keyword evidence="2 13" id="KW-0723">Serine/threonine-protein kinase</keyword>
<keyword evidence="4 13" id="KW-0808">Transferase</keyword>
<dbReference type="Pfam" id="PF22956">
    <property type="entry name" value="VPS15-like_hel"/>
    <property type="match status" value="1"/>
</dbReference>
<dbReference type="SMART" id="SM00220">
    <property type="entry name" value="S_TKc"/>
    <property type="match status" value="1"/>
</dbReference>
<dbReference type="SUPFAM" id="SSF56112">
    <property type="entry name" value="Protein kinase-like (PK-like)"/>
    <property type="match status" value="1"/>
</dbReference>
<feature type="repeat" description="WD" evidence="10">
    <location>
        <begin position="947"/>
        <end position="988"/>
    </location>
</feature>
<dbReference type="PROSITE" id="PS50082">
    <property type="entry name" value="WD_REPEATS_2"/>
    <property type="match status" value="2"/>
</dbReference>
<dbReference type="GO" id="GO:0005524">
    <property type="term" value="F:ATP binding"/>
    <property type="evidence" value="ECO:0007669"/>
    <property type="project" value="UniProtKB-KW"/>
</dbReference>
<evidence type="ECO:0000256" key="3">
    <source>
        <dbReference type="ARBA" id="ARBA00022574"/>
    </source>
</evidence>
<dbReference type="PROSITE" id="PS50077">
    <property type="entry name" value="HEAT_REPEAT"/>
    <property type="match status" value="1"/>
</dbReference>
<dbReference type="InterPro" id="IPR008271">
    <property type="entry name" value="Ser/Thr_kinase_AS"/>
</dbReference>
<dbReference type="Proteomes" id="UP001219933">
    <property type="component" value="Chromosome 3"/>
</dbReference>
<dbReference type="InterPro" id="IPR055231">
    <property type="entry name" value="2AA_helical"/>
</dbReference>
<keyword evidence="8" id="KW-0067">ATP-binding</keyword>
<dbReference type="EMBL" id="CP119879">
    <property type="protein sequence ID" value="WFD35750.1"/>
    <property type="molecule type" value="Genomic_DNA"/>
</dbReference>
<evidence type="ECO:0000256" key="10">
    <source>
        <dbReference type="PROSITE-ProRule" id="PRU00221"/>
    </source>
</evidence>
<evidence type="ECO:0000256" key="4">
    <source>
        <dbReference type="ARBA" id="ARBA00022679"/>
    </source>
</evidence>
<proteinExistence type="predicted"/>
<dbReference type="Gene3D" id="1.25.10.10">
    <property type="entry name" value="Leucine-rich Repeat Variant"/>
    <property type="match status" value="1"/>
</dbReference>
<dbReference type="PANTHER" id="PTHR17583:SF0">
    <property type="entry name" value="PHOSPHOINOSITIDE 3-KINASE REGULATORY SUBUNIT 4"/>
    <property type="match status" value="1"/>
</dbReference>
<dbReference type="InterPro" id="IPR015943">
    <property type="entry name" value="WD40/YVTN_repeat-like_dom_sf"/>
</dbReference>
<dbReference type="PROSITE" id="PS50294">
    <property type="entry name" value="WD_REPEATS_REGION"/>
    <property type="match status" value="2"/>
</dbReference>
<feature type="domain" description="Protein kinase" evidence="12">
    <location>
        <begin position="1"/>
        <end position="283"/>
    </location>
</feature>
<dbReference type="InterPro" id="IPR036322">
    <property type="entry name" value="WD40_repeat_dom_sf"/>
</dbReference>
<dbReference type="InterPro" id="IPR021133">
    <property type="entry name" value="HEAT_type_2"/>
</dbReference>
<protein>
    <recommendedName>
        <fullName evidence="1">non-specific serine/threonine protein kinase</fullName>
        <ecNumber evidence="1">2.7.11.1</ecNumber>
    </recommendedName>
</protein>
<evidence type="ECO:0000256" key="1">
    <source>
        <dbReference type="ARBA" id="ARBA00012513"/>
    </source>
</evidence>
<evidence type="ECO:0000259" key="12">
    <source>
        <dbReference type="PROSITE" id="PS50011"/>
    </source>
</evidence>
<dbReference type="PROSITE" id="PS50011">
    <property type="entry name" value="PROTEIN_KINASE_DOM"/>
    <property type="match status" value="1"/>
</dbReference>
<dbReference type="InterPro" id="IPR045162">
    <property type="entry name" value="Vps15-like"/>
</dbReference>
<keyword evidence="7 13" id="KW-0418">Kinase</keyword>
<dbReference type="Gene3D" id="2.130.10.10">
    <property type="entry name" value="YVTN repeat-like/Quinoprotein amine dehydrogenase"/>
    <property type="match status" value="2"/>
</dbReference>
<dbReference type="InterPro" id="IPR011989">
    <property type="entry name" value="ARM-like"/>
</dbReference>
<dbReference type="SUPFAM" id="SSF50978">
    <property type="entry name" value="WD40 repeat-like"/>
    <property type="match status" value="1"/>
</dbReference>
<evidence type="ECO:0000256" key="9">
    <source>
        <dbReference type="PROSITE-ProRule" id="PRU00103"/>
    </source>
</evidence>
<dbReference type="GO" id="GO:0006623">
    <property type="term" value="P:protein targeting to vacuole"/>
    <property type="evidence" value="ECO:0007669"/>
    <property type="project" value="TreeGrafter"/>
</dbReference>
<dbReference type="GO" id="GO:0034271">
    <property type="term" value="C:phosphatidylinositol 3-kinase complex, class III, type I"/>
    <property type="evidence" value="ECO:0007669"/>
    <property type="project" value="TreeGrafter"/>
</dbReference>
<dbReference type="PANTHER" id="PTHR17583">
    <property type="entry name" value="PHOSPHOINOSITIDE 3-KINASE REGULATORY SUBUNIT 4"/>
    <property type="match status" value="1"/>
</dbReference>
<accession>A0AAF0EVC9</accession>
<dbReference type="InterPro" id="IPR011009">
    <property type="entry name" value="Kinase-like_dom_sf"/>
</dbReference>
<dbReference type="GO" id="GO:0034272">
    <property type="term" value="C:phosphatidylinositol 3-kinase complex, class III, type II"/>
    <property type="evidence" value="ECO:0007669"/>
    <property type="project" value="TreeGrafter"/>
</dbReference>
<name>A0AAF0EVC9_9BASI</name>
<keyword evidence="14" id="KW-1185">Reference proteome</keyword>
<dbReference type="GO" id="GO:0016236">
    <property type="term" value="P:macroautophagy"/>
    <property type="evidence" value="ECO:0007669"/>
    <property type="project" value="InterPro"/>
</dbReference>
<dbReference type="InterPro" id="IPR001680">
    <property type="entry name" value="WD40_rpt"/>
</dbReference>
<dbReference type="GO" id="GO:0004674">
    <property type="term" value="F:protein serine/threonine kinase activity"/>
    <property type="evidence" value="ECO:0007669"/>
    <property type="project" value="UniProtKB-KW"/>
</dbReference>
<feature type="repeat" description="WD" evidence="10">
    <location>
        <begin position="1262"/>
        <end position="1295"/>
    </location>
</feature>
<evidence type="ECO:0000313" key="13">
    <source>
        <dbReference type="EMBL" id="WFD35750.1"/>
    </source>
</evidence>
<dbReference type="InterPro" id="IPR000719">
    <property type="entry name" value="Prot_kinase_dom"/>
</dbReference>
<dbReference type="GO" id="GO:0071561">
    <property type="term" value="C:nucleus-vacuole junction"/>
    <property type="evidence" value="ECO:0007669"/>
    <property type="project" value="TreeGrafter"/>
</dbReference>